<dbReference type="PANTHER" id="PTHR48081:SF9">
    <property type="entry name" value="CARBOXYLESTERASE"/>
    <property type="match status" value="1"/>
</dbReference>
<evidence type="ECO:0000313" key="4">
    <source>
        <dbReference type="EMBL" id="CAG4998383.1"/>
    </source>
</evidence>
<accession>A0A916JB23</accession>
<keyword evidence="2" id="KW-0732">Signal</keyword>
<evidence type="ECO:0000256" key="2">
    <source>
        <dbReference type="SAM" id="SignalP"/>
    </source>
</evidence>
<reference evidence="4" key="1">
    <citation type="submission" date="2021-04" db="EMBL/GenBank/DDBJ databases">
        <authorList>
            <person name="Rodrigo-Torres L."/>
            <person name="Arahal R. D."/>
            <person name="Lucena T."/>
        </authorList>
    </citation>
    <scope>NUCLEOTIDE SEQUENCE</scope>
    <source>
        <strain evidence="4">CECT 9275</strain>
    </source>
</reference>
<feature type="signal peptide" evidence="2">
    <location>
        <begin position="1"/>
        <end position="20"/>
    </location>
</feature>
<dbReference type="AlphaFoldDB" id="A0A916JB23"/>
<dbReference type="Proteomes" id="UP000680038">
    <property type="component" value="Unassembled WGS sequence"/>
</dbReference>
<dbReference type="SUPFAM" id="SSF53474">
    <property type="entry name" value="alpha/beta-Hydrolases"/>
    <property type="match status" value="1"/>
</dbReference>
<dbReference type="GO" id="GO:0016787">
    <property type="term" value="F:hydrolase activity"/>
    <property type="evidence" value="ECO:0007669"/>
    <property type="project" value="UniProtKB-KW"/>
</dbReference>
<feature type="domain" description="BD-FAE-like" evidence="3">
    <location>
        <begin position="51"/>
        <end position="152"/>
    </location>
</feature>
<evidence type="ECO:0000313" key="5">
    <source>
        <dbReference type="Proteomes" id="UP000680038"/>
    </source>
</evidence>
<dbReference type="PANTHER" id="PTHR48081">
    <property type="entry name" value="AB HYDROLASE SUPERFAMILY PROTEIN C4A8.06C"/>
    <property type="match status" value="1"/>
</dbReference>
<dbReference type="InterPro" id="IPR049492">
    <property type="entry name" value="BD-FAE-like_dom"/>
</dbReference>
<dbReference type="EMBL" id="CAJRAF010000002">
    <property type="protein sequence ID" value="CAG4998383.1"/>
    <property type="molecule type" value="Genomic_DNA"/>
</dbReference>
<keyword evidence="1" id="KW-0378">Hydrolase</keyword>
<gene>
    <name evidence="4" type="ORF">DYBT9275_01989</name>
</gene>
<dbReference type="InterPro" id="IPR050300">
    <property type="entry name" value="GDXG_lipolytic_enzyme"/>
</dbReference>
<organism evidence="4 5">
    <name type="scientific">Dyadobacter helix</name>
    <dbReference type="NCBI Taxonomy" id="2822344"/>
    <lineage>
        <taxon>Bacteria</taxon>
        <taxon>Pseudomonadati</taxon>
        <taxon>Bacteroidota</taxon>
        <taxon>Cytophagia</taxon>
        <taxon>Cytophagales</taxon>
        <taxon>Spirosomataceae</taxon>
        <taxon>Dyadobacter</taxon>
    </lineage>
</organism>
<evidence type="ECO:0000259" key="3">
    <source>
        <dbReference type="Pfam" id="PF20434"/>
    </source>
</evidence>
<keyword evidence="5" id="KW-1185">Reference proteome</keyword>
<evidence type="ECO:0000256" key="1">
    <source>
        <dbReference type="ARBA" id="ARBA00022801"/>
    </source>
</evidence>
<comment type="caution">
    <text evidence="4">The sequence shown here is derived from an EMBL/GenBank/DDBJ whole genome shotgun (WGS) entry which is preliminary data.</text>
</comment>
<dbReference type="Gene3D" id="3.40.50.1820">
    <property type="entry name" value="alpha/beta hydrolase"/>
    <property type="match status" value="1"/>
</dbReference>
<protein>
    <recommendedName>
        <fullName evidence="3">BD-FAE-like domain-containing protein</fullName>
    </recommendedName>
</protein>
<name>A0A916JB23_9BACT</name>
<dbReference type="Pfam" id="PF20434">
    <property type="entry name" value="BD-FAE"/>
    <property type="match status" value="1"/>
</dbReference>
<proteinExistence type="predicted"/>
<dbReference type="RefSeq" id="WP_215238670.1">
    <property type="nucleotide sequence ID" value="NZ_CAJRAF010000002.1"/>
</dbReference>
<feature type="chain" id="PRO_5037816651" description="BD-FAE-like domain-containing protein" evidence="2">
    <location>
        <begin position="21"/>
        <end position="275"/>
    </location>
</feature>
<sequence length="275" mass="30695">MNRSVSVLLFILMLRFSVYGQPANFKTETSIHYYSDAENKADPYKKERGVLDVFYPPNGGNLPVIIWFHGGGLTGGEKFIPEQLKNGKYVVVAANYRFYPKVKCPAYIEDAAAATAWVFNNIKKYGGNPSLIFISGHSAGGYLASMIGLDKKWLSKHQIDANKIAGLAPFSGHGITHMTVREERGIPKTQAVIDEFAPIFWARADAPPLLLITGDRELEMLGRYEENAYLLRMMKLTGHTQTTLYEMDGYGHDMTIPGYPLLMNFIDRIAMGTGK</sequence>
<dbReference type="InterPro" id="IPR029058">
    <property type="entry name" value="AB_hydrolase_fold"/>
</dbReference>